<gene>
    <name evidence="2" type="ORF">A3L25_000170</name>
    <name evidence="4" type="ORF">EFK07_22055</name>
    <name evidence="3" type="ORF">ID616_00190</name>
    <name evidence="1" type="ORF">IEC33019_0033</name>
</gene>
<dbReference type="Proteomes" id="UP000516786">
    <property type="component" value="Chromosome"/>
</dbReference>
<dbReference type="GeneID" id="97165508"/>
<accession>A0A166LVR6</accession>
<sequence>MDVYKLRIEDTESKIIDKEGFEAETFRRDPWYQPGSAGKLAQFAVCPACDNPVQLVGLYELPPNVKNPFGKHATKSIRGIAPFDSEARNDCPYFKPRQHKKTERKTRFDGVPRKILKLLIEQFDRVVYILEKETQLVLSENALRGMLQRYKGERGYLYTGATLRNVPWIFAYMSDATRLFGQKVSGNAELVKAIAAEVPGAEISSTGRLESKKVPGSKAAYFDLKMSFIRHRIVKDSEASGLVESMEFVVSQPRGGELEHIHKEVIKFDSAWFESLIRMPVDHPYRRMDRVKMAREELGDLLELTQA</sequence>
<dbReference type="Proteomes" id="UP000278162">
    <property type="component" value="Unassembled WGS sequence"/>
</dbReference>
<evidence type="ECO:0000313" key="2">
    <source>
        <dbReference type="EMBL" id="QJQ07904.1"/>
    </source>
</evidence>
<dbReference type="EMBL" id="CP061723">
    <property type="protein sequence ID" value="QOC98185.1"/>
    <property type="molecule type" value="Genomic_DNA"/>
</dbReference>
<dbReference type="AlphaFoldDB" id="A0A166LVR6"/>
<reference evidence="1" key="2">
    <citation type="submission" date="2016-07" db="EMBL/GenBank/DDBJ databases">
        <title>New class B carbapenemase carried by novel plasmid in Pseudomonas putida enviromental strain in eastern Amazonia.</title>
        <authorList>
            <person name="Souza C.O."/>
            <person name="Lima K.V."/>
            <person name="Brasiliense D.M."/>
            <person name="Perez-Chaparro P.J."/>
            <person name="Mamizuka E.M."/>
            <person name="Lima M.O."/>
            <person name="Lima L.N."/>
            <person name="McCulloch J.A."/>
        </authorList>
    </citation>
    <scope>NUCLEOTIDE SEQUENCE [LARGE SCALE GENOMIC DNA]</scope>
    <source>
        <strain evidence="1">IEC33019</strain>
    </source>
</reference>
<evidence type="ECO:0000313" key="3">
    <source>
        <dbReference type="EMBL" id="QOC98185.1"/>
    </source>
</evidence>
<organism evidence="4 6">
    <name type="scientific">Pseudomonas putida</name>
    <name type="common">Arthrobacter siderocapsulatus</name>
    <dbReference type="NCBI Taxonomy" id="303"/>
    <lineage>
        <taxon>Bacteria</taxon>
        <taxon>Pseudomonadati</taxon>
        <taxon>Pseudomonadota</taxon>
        <taxon>Gammaproteobacteria</taxon>
        <taxon>Pseudomonadales</taxon>
        <taxon>Pseudomonadaceae</taxon>
        <taxon>Pseudomonas</taxon>
    </lineage>
</organism>
<reference evidence="2 5" key="4">
    <citation type="submission" date="2020-04" db="EMBL/GenBank/DDBJ databases">
        <title>Complete genome sequence of Pseudomonas putida strain JQ581.</title>
        <authorList>
            <person name="Mu Y."/>
        </authorList>
    </citation>
    <scope>NUCLEOTIDE SEQUENCE [LARGE SCALE GENOMIC DNA]</scope>
    <source>
        <strain evidence="2 5">JQ581</strain>
    </source>
</reference>
<dbReference type="Proteomes" id="UP000076857">
    <property type="component" value="Chromosome"/>
</dbReference>
<dbReference type="OMA" id="NDYEQRT"/>
<dbReference type="OrthoDB" id="6983824at2"/>
<evidence type="ECO:0000313" key="7">
    <source>
        <dbReference type="Proteomes" id="UP000516786"/>
    </source>
</evidence>
<dbReference type="EMBL" id="RJAI01000056">
    <property type="protein sequence ID" value="RNF84700.1"/>
    <property type="molecule type" value="Genomic_DNA"/>
</dbReference>
<evidence type="ECO:0000313" key="1">
    <source>
        <dbReference type="EMBL" id="ANY85647.1"/>
    </source>
</evidence>
<reference evidence="2 5" key="1">
    <citation type="submission" date="2016-04" db="EMBL/GenBank/DDBJ databases">
        <authorList>
            <person name="Qiu J."/>
        </authorList>
    </citation>
    <scope>NUCLEOTIDE SEQUENCE [LARGE SCALE GENOMIC DNA]</scope>
    <source>
        <strain evidence="2 5">JQ581</strain>
    </source>
</reference>
<reference evidence="4 6" key="3">
    <citation type="submission" date="2018-10" db="EMBL/GenBank/DDBJ databases">
        <title>An outbreak of IMP-63 producing strain in France.</title>
        <authorList>
            <person name="Bour M."/>
            <person name="Liapis E."/>
            <person name="Plesiat P."/>
        </authorList>
    </citation>
    <scope>NUCLEOTIDE SEQUENCE [LARGE SCALE GENOMIC DNA]</scope>
    <source>
        <strain evidence="4 6">12917</strain>
    </source>
</reference>
<dbReference type="EMBL" id="CP050951">
    <property type="protein sequence ID" value="QJQ07904.1"/>
    <property type="molecule type" value="Genomic_DNA"/>
</dbReference>
<dbReference type="RefSeq" id="WP_011953102.1">
    <property type="nucleotide sequence ID" value="NZ_AP022055.1"/>
</dbReference>
<evidence type="ECO:0000313" key="4">
    <source>
        <dbReference type="EMBL" id="RNF84700.1"/>
    </source>
</evidence>
<reference evidence="3 7" key="5">
    <citation type="submission" date="2020-09" db="EMBL/GenBank/DDBJ databases">
        <title>Co-existence of a novel multidrug-resistance efflux pump with carbapenem resistance gene blaVIM-2 in one megaplasmid in Pseudomonas putida.</title>
        <authorList>
            <person name="Peng K."/>
            <person name="Li R."/>
        </authorList>
    </citation>
    <scope>NUCLEOTIDE SEQUENCE [LARGE SCALE GENOMIC DNA]</scope>
    <source>
        <strain evidence="3 7">ZXPA-20</strain>
    </source>
</reference>
<proteinExistence type="predicted"/>
<protein>
    <submittedName>
        <fullName evidence="4">Uncharacterized protein</fullName>
    </submittedName>
</protein>
<evidence type="ECO:0000313" key="6">
    <source>
        <dbReference type="Proteomes" id="UP000278162"/>
    </source>
</evidence>
<evidence type="ECO:0000313" key="5">
    <source>
        <dbReference type="Proteomes" id="UP000076857"/>
    </source>
</evidence>
<dbReference type="EMBL" id="CP016634">
    <property type="protein sequence ID" value="ANY85647.1"/>
    <property type="molecule type" value="Genomic_DNA"/>
</dbReference>
<name>A0A166LVR6_PSEPU</name>